<proteinExistence type="predicted"/>
<evidence type="ECO:0000256" key="1">
    <source>
        <dbReference type="SAM" id="MobiDB-lite"/>
    </source>
</evidence>
<name>A0ABV0JLU4_9CYAN</name>
<evidence type="ECO:0000313" key="2">
    <source>
        <dbReference type="EMBL" id="MEP0864400.1"/>
    </source>
</evidence>
<comment type="caution">
    <text evidence="2">The sequence shown here is derived from an EMBL/GenBank/DDBJ whole genome shotgun (WGS) entry which is preliminary data.</text>
</comment>
<dbReference type="Proteomes" id="UP001442494">
    <property type="component" value="Unassembled WGS sequence"/>
</dbReference>
<dbReference type="RefSeq" id="WP_190423972.1">
    <property type="nucleotide sequence ID" value="NZ_JAMPKK010000013.1"/>
</dbReference>
<keyword evidence="3" id="KW-1185">Reference proteome</keyword>
<evidence type="ECO:0000313" key="3">
    <source>
        <dbReference type="Proteomes" id="UP001442494"/>
    </source>
</evidence>
<gene>
    <name evidence="2" type="ORF">NDI37_07950</name>
</gene>
<accession>A0ABV0JLU4</accession>
<feature type="compositionally biased region" description="Low complexity" evidence="1">
    <location>
        <begin position="16"/>
        <end position="29"/>
    </location>
</feature>
<feature type="region of interest" description="Disordered" evidence="1">
    <location>
        <begin position="14"/>
        <end position="42"/>
    </location>
</feature>
<protein>
    <submittedName>
        <fullName evidence="2">Uncharacterized protein</fullName>
    </submittedName>
</protein>
<reference evidence="2 3" key="1">
    <citation type="submission" date="2022-04" db="EMBL/GenBank/DDBJ databases">
        <title>Positive selection, recombination, and allopatry shape intraspecific diversity of widespread and dominant cyanobacteria.</title>
        <authorList>
            <person name="Wei J."/>
            <person name="Shu W."/>
            <person name="Hu C."/>
        </authorList>
    </citation>
    <scope>NUCLEOTIDE SEQUENCE [LARGE SCALE GENOMIC DNA]</scope>
    <source>
        <strain evidence="2 3">GB2-A5</strain>
    </source>
</reference>
<dbReference type="EMBL" id="JAMPKK010000013">
    <property type="protein sequence ID" value="MEP0864400.1"/>
    <property type="molecule type" value="Genomic_DNA"/>
</dbReference>
<organism evidence="2 3">
    <name type="scientific">Funiculus sociatus GB2-A5</name>
    <dbReference type="NCBI Taxonomy" id="2933946"/>
    <lineage>
        <taxon>Bacteria</taxon>
        <taxon>Bacillati</taxon>
        <taxon>Cyanobacteriota</taxon>
        <taxon>Cyanophyceae</taxon>
        <taxon>Coleofasciculales</taxon>
        <taxon>Coleofasciculaceae</taxon>
        <taxon>Funiculus</taxon>
    </lineage>
</organism>
<sequence>MALLLLACGTPEREATVPSPTAPVTVPNAGNAPVTAPDAGTNTSVETVNQDTRKLIGQAVTVSGEVEEIVGAKAFQMEDEKIFNNDKVLVINATPAAVPITEGKDVRVTGVVREFVLAEFEKDYNLTWDLDVKQKIEAEYKNKPVILAKTTQVIE</sequence>